<sequence length="193" mass="20432">MKTSKFFIRAVLCLALVTSFVSCNDNDDPEPVNEEELITDVVLTFTNVANANDTVVLTNNAPDGQDGTFTNDVQGNFTAGATYALTLSIQNSSETPAEDVLNGDIIPEGDEHFFVYAVNGINLTMTRDNDDVDGAGGSKLGVKTTWIAGAASTGSVRIQLIHEPTTTDDSDNFGSATGGSNDLNITFQNVSIQ</sequence>
<feature type="signal peptide" evidence="1">
    <location>
        <begin position="1"/>
        <end position="23"/>
    </location>
</feature>
<name>A0ABW5LTP5_9FLAO</name>
<evidence type="ECO:0000256" key="1">
    <source>
        <dbReference type="SAM" id="SignalP"/>
    </source>
</evidence>
<gene>
    <name evidence="2" type="ORF">ACFSRZ_11335</name>
</gene>
<proteinExistence type="predicted"/>
<accession>A0ABW5LTP5</accession>
<dbReference type="RefSeq" id="WP_379666673.1">
    <property type="nucleotide sequence ID" value="NZ_JBHULH010000004.1"/>
</dbReference>
<dbReference type="PROSITE" id="PS51257">
    <property type="entry name" value="PROKAR_LIPOPROTEIN"/>
    <property type="match status" value="1"/>
</dbReference>
<dbReference type="EMBL" id="JBHULH010000004">
    <property type="protein sequence ID" value="MFD2567969.1"/>
    <property type="molecule type" value="Genomic_DNA"/>
</dbReference>
<organism evidence="2 3">
    <name type="scientific">Pseudotenacibaculum haliotis</name>
    <dbReference type="NCBI Taxonomy" id="1862138"/>
    <lineage>
        <taxon>Bacteria</taxon>
        <taxon>Pseudomonadati</taxon>
        <taxon>Bacteroidota</taxon>
        <taxon>Flavobacteriia</taxon>
        <taxon>Flavobacteriales</taxon>
        <taxon>Flavobacteriaceae</taxon>
        <taxon>Pseudotenacibaculum</taxon>
    </lineage>
</organism>
<keyword evidence="3" id="KW-1185">Reference proteome</keyword>
<feature type="chain" id="PRO_5047541957" evidence="1">
    <location>
        <begin position="24"/>
        <end position="193"/>
    </location>
</feature>
<dbReference type="Proteomes" id="UP001597508">
    <property type="component" value="Unassembled WGS sequence"/>
</dbReference>
<keyword evidence="1" id="KW-0732">Signal</keyword>
<protein>
    <submittedName>
        <fullName evidence="2">Type 1 periplasmic binding fold superfamily protein</fullName>
    </submittedName>
</protein>
<evidence type="ECO:0000313" key="2">
    <source>
        <dbReference type="EMBL" id="MFD2567969.1"/>
    </source>
</evidence>
<comment type="caution">
    <text evidence="2">The sequence shown here is derived from an EMBL/GenBank/DDBJ whole genome shotgun (WGS) entry which is preliminary data.</text>
</comment>
<reference evidence="3" key="1">
    <citation type="journal article" date="2019" name="Int. J. Syst. Evol. Microbiol.">
        <title>The Global Catalogue of Microorganisms (GCM) 10K type strain sequencing project: providing services to taxonomists for standard genome sequencing and annotation.</title>
        <authorList>
            <consortium name="The Broad Institute Genomics Platform"/>
            <consortium name="The Broad Institute Genome Sequencing Center for Infectious Disease"/>
            <person name="Wu L."/>
            <person name="Ma J."/>
        </authorList>
    </citation>
    <scope>NUCLEOTIDE SEQUENCE [LARGE SCALE GENOMIC DNA]</scope>
    <source>
        <strain evidence="3">KCTC 52127</strain>
    </source>
</reference>
<evidence type="ECO:0000313" key="3">
    <source>
        <dbReference type="Proteomes" id="UP001597508"/>
    </source>
</evidence>